<evidence type="ECO:0000313" key="4">
    <source>
        <dbReference type="Proteomes" id="UP000276417"/>
    </source>
</evidence>
<dbReference type="InterPro" id="IPR023210">
    <property type="entry name" value="NADP_OxRdtase_dom"/>
</dbReference>
<evidence type="ECO:0000259" key="2">
    <source>
        <dbReference type="Pfam" id="PF00248"/>
    </source>
</evidence>
<evidence type="ECO:0000256" key="1">
    <source>
        <dbReference type="ARBA" id="ARBA00023002"/>
    </source>
</evidence>
<reference evidence="3 4" key="1">
    <citation type="submission" date="2018-11" db="EMBL/GenBank/DDBJ databases">
        <title>Deinococcus shelandsis sp. nov., isolated from South Shetland Islands soil of Antarctica.</title>
        <authorList>
            <person name="Tian J."/>
        </authorList>
    </citation>
    <scope>NUCLEOTIDE SEQUENCE [LARGE SCALE GENOMIC DNA]</scope>
    <source>
        <strain evidence="3 4">S14-83T</strain>
    </source>
</reference>
<evidence type="ECO:0000313" key="3">
    <source>
        <dbReference type="EMBL" id="AZI43975.1"/>
    </source>
</evidence>
<dbReference type="GO" id="GO:0016491">
    <property type="term" value="F:oxidoreductase activity"/>
    <property type="evidence" value="ECO:0007669"/>
    <property type="project" value="UniProtKB-KW"/>
</dbReference>
<dbReference type="Proteomes" id="UP000276417">
    <property type="component" value="Chromosome 1"/>
</dbReference>
<name>A0A3G8YG95_9DEIO</name>
<keyword evidence="1" id="KW-0560">Oxidoreductase</keyword>
<gene>
    <name evidence="3" type="ORF">EHF33_13200</name>
</gene>
<organism evidence="3 4">
    <name type="scientific">Deinococcus psychrotolerans</name>
    <dbReference type="NCBI Taxonomy" id="2489213"/>
    <lineage>
        <taxon>Bacteria</taxon>
        <taxon>Thermotogati</taxon>
        <taxon>Deinococcota</taxon>
        <taxon>Deinococci</taxon>
        <taxon>Deinococcales</taxon>
        <taxon>Deinococcaceae</taxon>
        <taxon>Deinococcus</taxon>
    </lineage>
</organism>
<dbReference type="InterPro" id="IPR036812">
    <property type="entry name" value="NAD(P)_OxRdtase_dom_sf"/>
</dbReference>
<accession>A0A3G8YG95</accession>
<dbReference type="InterPro" id="IPR050523">
    <property type="entry name" value="AKR_Detox_Biosynth"/>
</dbReference>
<protein>
    <submittedName>
        <fullName evidence="3">Aldo/keto reductase</fullName>
    </submittedName>
</protein>
<sequence>MTLADYRTLGRSGLIVSPLALGTMTYGAQRWGSPDDVSEAIFNAYVDAGGNFFDSADTYAKGRSEELLGQYVNKRGLREQVVLATKFTWNAVPGVPVMSGNSRKNIYRALDGSLKRLGTDYIDLYWLHHWDLVTPVEEVLQTLGDLVRAGRIRYFGFSNVPAWYAAQAATLSQVHGVPGPIALQLEYSLTERGLEREHAGAAQQFGLGITPWSPLAAGFLAGKYLRETQGASGEGRLSGPNPFGDSKFTESNWAVLDVLRAVADEVQRPAAQVALAWASAQPAITSLIIGASKVAQLEDNLASLEIMLTPQQLERLDKASALTPSTPSSLLAPGIKKMIFGGATVRGWQE</sequence>
<dbReference type="PANTHER" id="PTHR43364">
    <property type="entry name" value="NADH-SPECIFIC METHYLGLYOXAL REDUCTASE-RELATED"/>
    <property type="match status" value="1"/>
</dbReference>
<dbReference type="Gene3D" id="3.20.20.100">
    <property type="entry name" value="NADP-dependent oxidoreductase domain"/>
    <property type="match status" value="1"/>
</dbReference>
<dbReference type="Pfam" id="PF00248">
    <property type="entry name" value="Aldo_ket_red"/>
    <property type="match status" value="1"/>
</dbReference>
<dbReference type="PANTHER" id="PTHR43364:SF4">
    <property type="entry name" value="NAD(P)-LINKED OXIDOREDUCTASE SUPERFAMILY PROTEIN"/>
    <property type="match status" value="1"/>
</dbReference>
<dbReference type="GO" id="GO:0005829">
    <property type="term" value="C:cytosol"/>
    <property type="evidence" value="ECO:0007669"/>
    <property type="project" value="UniProtKB-ARBA"/>
</dbReference>
<dbReference type="FunFam" id="3.20.20.100:FF:000004">
    <property type="entry name" value="Oxidoreductase, aldo/keto reductase"/>
    <property type="match status" value="1"/>
</dbReference>
<dbReference type="SUPFAM" id="SSF51430">
    <property type="entry name" value="NAD(P)-linked oxidoreductase"/>
    <property type="match status" value="1"/>
</dbReference>
<dbReference type="OrthoDB" id="9773828at2"/>
<dbReference type="KEGG" id="dph:EHF33_13200"/>
<keyword evidence="4" id="KW-1185">Reference proteome</keyword>
<proteinExistence type="predicted"/>
<feature type="domain" description="NADP-dependent oxidoreductase" evidence="2">
    <location>
        <begin position="18"/>
        <end position="319"/>
    </location>
</feature>
<dbReference type="CDD" id="cd19080">
    <property type="entry name" value="AKR_AKR9A_9B"/>
    <property type="match status" value="1"/>
</dbReference>
<dbReference type="AlphaFoldDB" id="A0A3G8YG95"/>
<dbReference type="EMBL" id="CP034183">
    <property type="protein sequence ID" value="AZI43975.1"/>
    <property type="molecule type" value="Genomic_DNA"/>
</dbReference>